<dbReference type="InterPro" id="IPR019801">
    <property type="entry name" value="Glyco_hydro_35_CS"/>
</dbReference>
<dbReference type="Proteomes" id="UP001464378">
    <property type="component" value="Unassembled WGS sequence"/>
</dbReference>
<reference evidence="7 8" key="1">
    <citation type="submission" date="2024-03" db="EMBL/GenBank/DDBJ databases">
        <title>Human intestinal bacterial collection.</title>
        <authorList>
            <person name="Pauvert C."/>
            <person name="Hitch T.C.A."/>
            <person name="Clavel T."/>
        </authorList>
    </citation>
    <scope>NUCLEOTIDE SEQUENCE [LARGE SCALE GENOMIC DNA]</scope>
    <source>
        <strain evidence="7 8">CLA-AP-H29</strain>
    </source>
</reference>
<dbReference type="PRINTS" id="PR00742">
    <property type="entry name" value="GLHYDRLASE35"/>
</dbReference>
<accession>A0ABV1E7U6</accession>
<dbReference type="PIRSF" id="PIRSF006336">
    <property type="entry name" value="B-gal"/>
    <property type="match status" value="1"/>
</dbReference>
<dbReference type="PANTHER" id="PTHR23421">
    <property type="entry name" value="BETA-GALACTOSIDASE RELATED"/>
    <property type="match status" value="1"/>
</dbReference>
<evidence type="ECO:0000259" key="5">
    <source>
        <dbReference type="Pfam" id="PF21317"/>
    </source>
</evidence>
<evidence type="ECO:0000313" key="8">
    <source>
        <dbReference type="Proteomes" id="UP001464378"/>
    </source>
</evidence>
<evidence type="ECO:0000259" key="6">
    <source>
        <dbReference type="Pfam" id="PF21467"/>
    </source>
</evidence>
<dbReference type="Pfam" id="PF01301">
    <property type="entry name" value="Glyco_hydro_35"/>
    <property type="match status" value="1"/>
</dbReference>
<evidence type="ECO:0000256" key="2">
    <source>
        <dbReference type="ARBA" id="ARBA00022801"/>
    </source>
</evidence>
<dbReference type="Gene3D" id="2.60.120.260">
    <property type="entry name" value="Galactose-binding domain-like"/>
    <property type="match status" value="2"/>
</dbReference>
<dbReference type="Pfam" id="PF21317">
    <property type="entry name" value="BetaGal_ABD_1"/>
    <property type="match status" value="1"/>
</dbReference>
<sequence>MSRFEIREQFYLDGAPFKIISGAIHYFRVHPAYWRDRLEKLRAMGCNCVETYVPWNLHEPAPGQFRFEGGLDLAAFLRTAQAVGLYAIVRPSPYICAEWEFGGLPAWLLSGEDMPLRSSEGPFLSHVARYYRRLFQELAPMQIDRGGPVLLMQVENEFGVWGREDPAYLEGLAGLMRENGATVPFITADNLDEHALDRGGMVGALSTVNFGSGAAEKLEVLRPHAKGGPLMVTEFWVGWFDAWGDVHHTAGAKENAADLDEILRRGSVNFYMFHGGTNPGLYNGSNYFDHLTPDVTSYDYGSPLTEDGRETEKYRAFQRVIGKYAPIPRVELTTEIVRRGYGALEASGRVGLFDALDSLGQPVALDTPRSMERLGQSCGYILYRTTLPAGTRAKCLELTNAADRALIFLDGVPALTLMDRALEGPHSVDWALERDTRLDILVENLGRVNYGPRMARQRKGIDGPVLLDGVPVTDWQAWPLSMEGLKGLKFGGRAAGPAFYRFTFRPEERGDTFLDTTGWGKGCALLNGVNIGRFWDIGPQRRLYIPGPMLREGENELILFESEGRAPGTVTLAAEPDLG</sequence>
<dbReference type="InterPro" id="IPR048912">
    <property type="entry name" value="BetaGal1-like_ABD1"/>
</dbReference>
<dbReference type="InterPro" id="IPR026283">
    <property type="entry name" value="B-gal_1-like"/>
</dbReference>
<dbReference type="SUPFAM" id="SSF51445">
    <property type="entry name" value="(Trans)glycosidases"/>
    <property type="match status" value="1"/>
</dbReference>
<keyword evidence="3" id="KW-0326">Glycosidase</keyword>
<dbReference type="Gene3D" id="3.20.20.80">
    <property type="entry name" value="Glycosidases"/>
    <property type="match status" value="1"/>
</dbReference>
<protein>
    <submittedName>
        <fullName evidence="7">Beta-galactosidase family protein</fullName>
    </submittedName>
</protein>
<proteinExistence type="inferred from homology"/>
<organism evidence="7 8">
    <name type="scientific">Pseudoflavonifractor intestinihominis</name>
    <dbReference type="NCBI Taxonomy" id="3133171"/>
    <lineage>
        <taxon>Bacteria</taxon>
        <taxon>Bacillati</taxon>
        <taxon>Bacillota</taxon>
        <taxon>Clostridia</taxon>
        <taxon>Eubacteriales</taxon>
        <taxon>Oscillospiraceae</taxon>
        <taxon>Pseudoflavonifractor</taxon>
    </lineage>
</organism>
<evidence type="ECO:0000313" key="7">
    <source>
        <dbReference type="EMBL" id="MEQ2443389.1"/>
    </source>
</evidence>
<feature type="domain" description="Beta-galactosidase galactose-binding" evidence="6">
    <location>
        <begin position="497"/>
        <end position="555"/>
    </location>
</feature>
<dbReference type="InterPro" id="IPR031330">
    <property type="entry name" value="Gly_Hdrlase_35_cat"/>
</dbReference>
<dbReference type="EMBL" id="JBBMFK010000011">
    <property type="protein sequence ID" value="MEQ2443389.1"/>
    <property type="molecule type" value="Genomic_DNA"/>
</dbReference>
<evidence type="ECO:0000256" key="3">
    <source>
        <dbReference type="ARBA" id="ARBA00023295"/>
    </source>
</evidence>
<name>A0ABV1E7U6_9FIRM</name>
<evidence type="ECO:0000259" key="4">
    <source>
        <dbReference type="Pfam" id="PF01301"/>
    </source>
</evidence>
<feature type="domain" description="Glycoside hydrolase 35 catalytic" evidence="4">
    <location>
        <begin position="9"/>
        <end position="323"/>
    </location>
</feature>
<dbReference type="InterPro" id="IPR001944">
    <property type="entry name" value="Glycoside_Hdrlase_35"/>
</dbReference>
<dbReference type="PROSITE" id="PS01182">
    <property type="entry name" value="GLYCOSYL_HYDROL_F35"/>
    <property type="match status" value="1"/>
</dbReference>
<feature type="domain" description="Beta-galactosidase 1-like first all-beta" evidence="5">
    <location>
        <begin position="368"/>
        <end position="480"/>
    </location>
</feature>
<dbReference type="SUPFAM" id="SSF49785">
    <property type="entry name" value="Galactose-binding domain-like"/>
    <property type="match status" value="1"/>
</dbReference>
<evidence type="ECO:0000256" key="1">
    <source>
        <dbReference type="ARBA" id="ARBA00009809"/>
    </source>
</evidence>
<dbReference type="InterPro" id="IPR008979">
    <property type="entry name" value="Galactose-bd-like_sf"/>
</dbReference>
<keyword evidence="8" id="KW-1185">Reference proteome</keyword>
<dbReference type="InterPro" id="IPR017853">
    <property type="entry name" value="GH"/>
</dbReference>
<keyword evidence="2" id="KW-0378">Hydrolase</keyword>
<dbReference type="Pfam" id="PF21467">
    <property type="entry name" value="BetaGal_gal-bd"/>
    <property type="match status" value="1"/>
</dbReference>
<dbReference type="RefSeq" id="WP_349231627.1">
    <property type="nucleotide sequence ID" value="NZ_JBBMFK010000011.1"/>
</dbReference>
<gene>
    <name evidence="7" type="ORF">WMO64_07885</name>
</gene>
<comment type="caution">
    <text evidence="7">The sequence shown here is derived from an EMBL/GenBank/DDBJ whole genome shotgun (WGS) entry which is preliminary data.</text>
</comment>
<dbReference type="InterPro" id="IPR048913">
    <property type="entry name" value="BetaGal_gal-bd"/>
</dbReference>
<comment type="similarity">
    <text evidence="1">Belongs to the glycosyl hydrolase 35 family.</text>
</comment>